<dbReference type="InterPro" id="IPR036527">
    <property type="entry name" value="SCP2_sterol-bd_dom_sf"/>
</dbReference>
<sequence length="166" mass="18519">MIISLPDTQKLLPAVPKLIAKPFVYMPFALQQKLLTHLLQQAFSETLADGDCEFLQGSWLKVAITDLNISWLFGCGEKNEILIKKNGSADVTIEGSLNSFILLAARKEDPDTLFFQRQLTIGGDTELGLQVKNLLDNMELDVLPPIMNLSIRCGAEYISLFSKNEF</sequence>
<dbReference type="PIRSF" id="PIRSF025550">
    <property type="entry name" value="UCP025550_lpd_carrier"/>
    <property type="match status" value="1"/>
</dbReference>
<evidence type="ECO:0000313" key="3">
    <source>
        <dbReference type="EMBL" id="MDE1462883.1"/>
    </source>
</evidence>
<keyword evidence="4" id="KW-1185">Reference proteome</keyword>
<dbReference type="Gene3D" id="3.30.1050.10">
    <property type="entry name" value="SCP2 sterol-binding domain"/>
    <property type="match status" value="1"/>
</dbReference>
<keyword evidence="1" id="KW-0831">Ubiquinone biosynthesis</keyword>
<comment type="function">
    <text evidence="1">Required for O(2)-independent ubiquinone (coenzyme Q) biosynthesis. Likely functions as an accessory factor.</text>
</comment>
<evidence type="ECO:0000313" key="4">
    <source>
        <dbReference type="Proteomes" id="UP001528823"/>
    </source>
</evidence>
<organism evidence="3 4">
    <name type="scientific">Spartinivicinus poritis</name>
    <dbReference type="NCBI Taxonomy" id="2994640"/>
    <lineage>
        <taxon>Bacteria</taxon>
        <taxon>Pseudomonadati</taxon>
        <taxon>Pseudomonadota</taxon>
        <taxon>Gammaproteobacteria</taxon>
        <taxon>Oceanospirillales</taxon>
        <taxon>Zooshikellaceae</taxon>
        <taxon>Spartinivicinus</taxon>
    </lineage>
</organism>
<reference evidence="3 4" key="1">
    <citation type="submission" date="2022-11" db="EMBL/GenBank/DDBJ databases">
        <title>Spartinivicinus poritis sp. nov., isolated from scleractinian coral Porites lutea.</title>
        <authorList>
            <person name="Zhang G."/>
            <person name="Cai L."/>
            <person name="Wei Q."/>
        </authorList>
    </citation>
    <scope>NUCLEOTIDE SEQUENCE [LARGE SCALE GENOMIC DNA]</scope>
    <source>
        <strain evidence="3 4">A2-2</strain>
    </source>
</reference>
<dbReference type="InterPro" id="IPR016830">
    <property type="entry name" value="UbiT"/>
</dbReference>
<gene>
    <name evidence="1" type="primary">ubiT</name>
    <name evidence="3" type="ORF">ORQ98_12985</name>
</gene>
<evidence type="ECO:0000259" key="2">
    <source>
        <dbReference type="Pfam" id="PF02036"/>
    </source>
</evidence>
<proteinExistence type="inferred from homology"/>
<comment type="caution">
    <text evidence="3">The sequence shown here is derived from an EMBL/GenBank/DDBJ whole genome shotgun (WGS) entry which is preliminary data.</text>
</comment>
<comment type="pathway">
    <text evidence="1">Cofactor biosynthesis; ubiquinone biosynthesis.</text>
</comment>
<dbReference type="EMBL" id="JAPMOU010000015">
    <property type="protein sequence ID" value="MDE1462883.1"/>
    <property type="molecule type" value="Genomic_DNA"/>
</dbReference>
<dbReference type="Pfam" id="PF02036">
    <property type="entry name" value="SCP2"/>
    <property type="match status" value="1"/>
</dbReference>
<dbReference type="HAMAP" id="MF_02231">
    <property type="entry name" value="UbiT"/>
    <property type="match status" value="1"/>
</dbReference>
<feature type="domain" description="SCP2" evidence="2">
    <location>
        <begin position="36"/>
        <end position="136"/>
    </location>
</feature>
<comment type="similarity">
    <text evidence="1">Belongs to the UbiT family.</text>
</comment>
<dbReference type="Proteomes" id="UP001528823">
    <property type="component" value="Unassembled WGS sequence"/>
</dbReference>
<evidence type="ECO:0000256" key="1">
    <source>
        <dbReference type="HAMAP-Rule" id="MF_02231"/>
    </source>
</evidence>
<protein>
    <recommendedName>
        <fullName evidence="1">Ubiquinone biosynthesis accessory factor UbiT</fullName>
    </recommendedName>
</protein>
<dbReference type="SUPFAM" id="SSF55718">
    <property type="entry name" value="SCP-like"/>
    <property type="match status" value="1"/>
</dbReference>
<name>A0ABT5UBR8_9GAMM</name>
<accession>A0ABT5UBR8</accession>
<dbReference type="InterPro" id="IPR003033">
    <property type="entry name" value="SCP2_sterol-bd_dom"/>
</dbReference>